<feature type="compositionally biased region" description="Basic and acidic residues" evidence="1">
    <location>
        <begin position="351"/>
        <end position="371"/>
    </location>
</feature>
<reference evidence="5" key="4">
    <citation type="journal article" date="2008" name="Nucleic Acids Res.">
        <title>The rice annotation project database (RAP-DB): 2008 update.</title>
        <authorList>
            <consortium name="The rice annotation project (RAP)"/>
        </authorList>
    </citation>
    <scope>GENOME REANNOTATION</scope>
    <source>
        <strain evidence="5">cv. Nipponbare</strain>
    </source>
</reference>
<feature type="region of interest" description="Disordered" evidence="1">
    <location>
        <begin position="25"/>
        <end position="64"/>
    </location>
</feature>
<feature type="chain" id="PRO_5010142948" evidence="2">
    <location>
        <begin position="20"/>
        <end position="371"/>
    </location>
</feature>
<name>Q6Z9V2_ORYSJ</name>
<reference evidence="4" key="1">
    <citation type="submission" date="2002-01" db="EMBL/GenBank/DDBJ databases">
        <title>Oryza sativa nipponbare(GA3) genomic DNA, chromosome 8, PAC clone:P0042B03.</title>
        <authorList>
            <person name="Sasaki T."/>
            <person name="Matsumoto T."/>
            <person name="Yamamoto K."/>
        </authorList>
    </citation>
    <scope>NUCLEOTIDE SEQUENCE</scope>
</reference>
<organism evidence="3 5">
    <name type="scientific">Oryza sativa subsp. japonica</name>
    <name type="common">Rice</name>
    <dbReference type="NCBI Taxonomy" id="39947"/>
    <lineage>
        <taxon>Eukaryota</taxon>
        <taxon>Viridiplantae</taxon>
        <taxon>Streptophyta</taxon>
        <taxon>Embryophyta</taxon>
        <taxon>Tracheophyta</taxon>
        <taxon>Spermatophyta</taxon>
        <taxon>Magnoliopsida</taxon>
        <taxon>Liliopsida</taxon>
        <taxon>Poales</taxon>
        <taxon>Poaceae</taxon>
        <taxon>BOP clade</taxon>
        <taxon>Oryzoideae</taxon>
        <taxon>Oryzeae</taxon>
        <taxon>Oryzinae</taxon>
        <taxon>Oryza</taxon>
        <taxon>Oryza sativa</taxon>
    </lineage>
</organism>
<dbReference type="Proteomes" id="UP000000763">
    <property type="component" value="Chromosome 8"/>
</dbReference>
<accession>Q6Z9V2</accession>
<keyword evidence="2" id="KW-0732">Signal</keyword>
<evidence type="ECO:0000313" key="5">
    <source>
        <dbReference type="Proteomes" id="UP000000763"/>
    </source>
</evidence>
<dbReference type="EMBL" id="AP004658">
    <property type="protein sequence ID" value="BAC99623.1"/>
    <property type="molecule type" value="Genomic_DNA"/>
</dbReference>
<evidence type="ECO:0000256" key="1">
    <source>
        <dbReference type="SAM" id="MobiDB-lite"/>
    </source>
</evidence>
<dbReference type="AlphaFoldDB" id="Q6Z9V2"/>
<sequence length="371" mass="39249">MEVRVLLLLEVVTIIVVFGGRDDEEASGEAGAHSLPPKMRTLSRSKGGAEDNGDGGGGCDLLDPSLSSSAAGKQPCAETPRLSPYFCRKAVDRDEDEARAAGSDGGQLGRRRSPLLPVEAYSLLLLRQVLLPRFPRSPCPFACAVGLGRQGHGPSASYILLKEKLTRGASALHGMEALVRAPLRHAVAAASLLPDHNPTAAESSFRLSTTRRIPPRHCPYCAPMHLQHDDNRGAGPHGASGSDWRRRGGEPIGGVDLVDRGELLAKRVLVVRDGDRLADAVGADVSEGDAKREPAGEDAAGCRKIAVSSALRSARRAHGSIVIFPAAASIATTNAPATVAAGHGVSVPPLSDDHEEREREREREEGKERED</sequence>
<evidence type="ECO:0000256" key="2">
    <source>
        <dbReference type="SAM" id="SignalP"/>
    </source>
</evidence>
<proteinExistence type="predicted"/>
<feature type="region of interest" description="Disordered" evidence="1">
    <location>
        <begin position="224"/>
        <end position="248"/>
    </location>
</feature>
<evidence type="ECO:0000313" key="3">
    <source>
        <dbReference type="EMBL" id="BAC98623.1"/>
    </source>
</evidence>
<dbReference type="EMBL" id="AP004691">
    <property type="protein sequence ID" value="BAC98623.1"/>
    <property type="molecule type" value="Genomic_DNA"/>
</dbReference>
<feature type="region of interest" description="Disordered" evidence="1">
    <location>
        <begin position="340"/>
        <end position="371"/>
    </location>
</feature>
<protein>
    <submittedName>
        <fullName evidence="3">Uncharacterized protein</fullName>
    </submittedName>
</protein>
<evidence type="ECO:0000313" key="4">
    <source>
        <dbReference type="EMBL" id="BAC99623.1"/>
    </source>
</evidence>
<reference evidence="5" key="3">
    <citation type="journal article" date="2005" name="Nature">
        <title>The map-based sequence of the rice genome.</title>
        <authorList>
            <consortium name="International rice genome sequencing project (IRGSP)"/>
            <person name="Matsumoto T."/>
            <person name="Wu J."/>
            <person name="Kanamori H."/>
            <person name="Katayose Y."/>
            <person name="Fujisawa M."/>
            <person name="Namiki N."/>
            <person name="Mizuno H."/>
            <person name="Yamamoto K."/>
            <person name="Antonio B.A."/>
            <person name="Baba T."/>
            <person name="Sakata K."/>
            <person name="Nagamura Y."/>
            <person name="Aoki H."/>
            <person name="Arikawa K."/>
            <person name="Arita K."/>
            <person name="Bito T."/>
            <person name="Chiden Y."/>
            <person name="Fujitsuka N."/>
            <person name="Fukunaka R."/>
            <person name="Hamada M."/>
            <person name="Harada C."/>
            <person name="Hayashi A."/>
            <person name="Hijishita S."/>
            <person name="Honda M."/>
            <person name="Hosokawa S."/>
            <person name="Ichikawa Y."/>
            <person name="Idonuma A."/>
            <person name="Iijima M."/>
            <person name="Ikeda M."/>
            <person name="Ikeno M."/>
            <person name="Ito K."/>
            <person name="Ito S."/>
            <person name="Ito T."/>
            <person name="Ito Y."/>
            <person name="Ito Y."/>
            <person name="Iwabuchi A."/>
            <person name="Kamiya K."/>
            <person name="Karasawa W."/>
            <person name="Kurita K."/>
            <person name="Katagiri S."/>
            <person name="Kikuta A."/>
            <person name="Kobayashi H."/>
            <person name="Kobayashi N."/>
            <person name="Machita K."/>
            <person name="Maehara T."/>
            <person name="Masukawa M."/>
            <person name="Mizubayashi T."/>
            <person name="Mukai Y."/>
            <person name="Nagasaki H."/>
            <person name="Nagata Y."/>
            <person name="Naito S."/>
            <person name="Nakashima M."/>
            <person name="Nakama Y."/>
            <person name="Nakamichi Y."/>
            <person name="Nakamura M."/>
            <person name="Meguro A."/>
            <person name="Negishi M."/>
            <person name="Ohta I."/>
            <person name="Ohta T."/>
            <person name="Okamoto M."/>
            <person name="Ono N."/>
            <person name="Saji S."/>
            <person name="Sakaguchi M."/>
            <person name="Sakai K."/>
            <person name="Shibata M."/>
            <person name="Shimokawa T."/>
            <person name="Song J."/>
            <person name="Takazaki Y."/>
            <person name="Terasawa K."/>
            <person name="Tsugane M."/>
            <person name="Tsuji K."/>
            <person name="Ueda S."/>
            <person name="Waki K."/>
            <person name="Yamagata H."/>
            <person name="Yamamoto M."/>
            <person name="Yamamoto S."/>
            <person name="Yamane H."/>
            <person name="Yoshiki S."/>
            <person name="Yoshihara R."/>
            <person name="Yukawa K."/>
            <person name="Zhong H."/>
            <person name="Yano M."/>
            <person name="Yuan Q."/>
            <person name="Ouyang S."/>
            <person name="Liu J."/>
            <person name="Jones K.M."/>
            <person name="Gansberger K."/>
            <person name="Moffat K."/>
            <person name="Hill J."/>
            <person name="Bera J."/>
            <person name="Fadrosh D."/>
            <person name="Jin S."/>
            <person name="Johri S."/>
            <person name="Kim M."/>
            <person name="Overton L."/>
            <person name="Reardon M."/>
            <person name="Tsitrin T."/>
            <person name="Vuong H."/>
            <person name="Weaver B."/>
            <person name="Ciecko A."/>
            <person name="Tallon L."/>
            <person name="Jackson J."/>
            <person name="Pai G."/>
            <person name="Aken S.V."/>
            <person name="Utterback T."/>
            <person name="Reidmuller S."/>
            <person name="Feldblyum T."/>
            <person name="Hsiao J."/>
            <person name="Zismann V."/>
            <person name="Iobst S."/>
            <person name="de Vazeille A.R."/>
            <person name="Buell C.R."/>
            <person name="Ying K."/>
            <person name="Li Y."/>
            <person name="Lu T."/>
            <person name="Huang Y."/>
            <person name="Zhao Q."/>
            <person name="Feng Q."/>
            <person name="Zhang L."/>
            <person name="Zhu J."/>
            <person name="Weng Q."/>
            <person name="Mu J."/>
            <person name="Lu Y."/>
            <person name="Fan D."/>
            <person name="Liu Y."/>
            <person name="Guan J."/>
            <person name="Zhang Y."/>
            <person name="Yu S."/>
            <person name="Liu X."/>
            <person name="Zhang Y."/>
            <person name="Hong G."/>
            <person name="Han B."/>
            <person name="Choisne N."/>
            <person name="Demange N."/>
            <person name="Orjeda G."/>
            <person name="Samain S."/>
            <person name="Cattolico L."/>
            <person name="Pelletier E."/>
            <person name="Couloux A."/>
            <person name="Segurens B."/>
            <person name="Wincker P."/>
            <person name="D'Hont A."/>
            <person name="Scarpelli C."/>
            <person name="Weissenbach J."/>
            <person name="Salanoubat M."/>
            <person name="Quetier F."/>
            <person name="Yu Y."/>
            <person name="Kim H.R."/>
            <person name="Rambo T."/>
            <person name="Currie J."/>
            <person name="Collura K."/>
            <person name="Luo M."/>
            <person name="Yang T."/>
            <person name="Ammiraju J.S.S."/>
            <person name="Engler F."/>
            <person name="Soderlund C."/>
            <person name="Wing R.A."/>
            <person name="Palmer L.E."/>
            <person name="de la Bastide M."/>
            <person name="Spiegel L."/>
            <person name="Nascimento L."/>
            <person name="Zutavern T."/>
            <person name="O'Shaughnessy A."/>
            <person name="Dike S."/>
            <person name="Dedhia N."/>
            <person name="Preston R."/>
            <person name="Balija V."/>
            <person name="McCombie W.R."/>
            <person name="Chow T."/>
            <person name="Chen H."/>
            <person name="Chung M."/>
            <person name="Chen C."/>
            <person name="Shaw J."/>
            <person name="Wu H."/>
            <person name="Hsiao K."/>
            <person name="Chao Y."/>
            <person name="Chu M."/>
            <person name="Cheng C."/>
            <person name="Hour A."/>
            <person name="Lee P."/>
            <person name="Lin S."/>
            <person name="Lin Y."/>
            <person name="Liou J."/>
            <person name="Liu S."/>
            <person name="Hsing Y."/>
            <person name="Raghuvanshi S."/>
            <person name="Mohanty A."/>
            <person name="Bharti A.K."/>
            <person name="Gaur A."/>
            <person name="Gupta V."/>
            <person name="Kumar D."/>
            <person name="Ravi V."/>
            <person name="Vij S."/>
            <person name="Kapur A."/>
            <person name="Khurana P."/>
            <person name="Khurana P."/>
            <person name="Khurana J.P."/>
            <person name="Tyagi A.K."/>
            <person name="Gaikwad K."/>
            <person name="Singh A."/>
            <person name="Dalal V."/>
            <person name="Srivastava S."/>
            <person name="Dixit A."/>
            <person name="Pal A.K."/>
            <person name="Ghazi I.A."/>
            <person name="Yadav M."/>
            <person name="Pandit A."/>
            <person name="Bhargava A."/>
            <person name="Sureshbabu K."/>
            <person name="Batra K."/>
            <person name="Sharma T.R."/>
            <person name="Mohapatra T."/>
            <person name="Singh N.K."/>
            <person name="Messing J."/>
            <person name="Nelson A.B."/>
            <person name="Fuks G."/>
            <person name="Kavchok S."/>
            <person name="Keizer G."/>
            <person name="Linton E."/>
            <person name="Llaca V."/>
            <person name="Song R."/>
            <person name="Tanyolac B."/>
            <person name="Young S."/>
            <person name="Ho-Il K."/>
            <person name="Hahn J.H."/>
            <person name="Sangsakoo G."/>
            <person name="Vanavichit A."/>
            <person name="de Mattos Luiz.A.T."/>
            <person name="Zimmer P.D."/>
            <person name="Malone G."/>
            <person name="Dellagostin O."/>
            <person name="de Oliveira A.C."/>
            <person name="Bevan M."/>
            <person name="Bancroft I."/>
            <person name="Minx P."/>
            <person name="Cordum H."/>
            <person name="Wilson R."/>
            <person name="Cheng Z."/>
            <person name="Jin W."/>
            <person name="Jiang J."/>
            <person name="Leong S.A."/>
            <person name="Iwama H."/>
            <person name="Gojobori T."/>
            <person name="Itoh T."/>
            <person name="Niimura Y."/>
            <person name="Fujii Y."/>
            <person name="Habara T."/>
            <person name="Sakai H."/>
            <person name="Sato Y."/>
            <person name="Wilson G."/>
            <person name="Kumar K."/>
            <person name="McCouch S."/>
            <person name="Juretic N."/>
            <person name="Hoen D."/>
            <person name="Wright S."/>
            <person name="Bruskiewich R."/>
            <person name="Bureau T."/>
            <person name="Miyao A."/>
            <person name="Hirochika H."/>
            <person name="Nishikawa T."/>
            <person name="Kadowaki K."/>
            <person name="Sugiura M."/>
            <person name="Burr B."/>
            <person name="Sasaki T."/>
        </authorList>
    </citation>
    <scope>NUCLEOTIDE SEQUENCE [LARGE SCALE GENOMIC DNA]</scope>
    <source>
        <strain evidence="5">cv. Nipponbare</strain>
    </source>
</reference>
<reference evidence="3" key="2">
    <citation type="submission" date="2002-01" db="EMBL/GenBank/DDBJ databases">
        <title>Oryza sativa nipponbare(GA3) genomic DNA, chromosome 8, PAC clone:P0453D01.</title>
        <authorList>
            <person name="Sasaki T."/>
            <person name="Matsumoto T."/>
            <person name="Yamamoto K."/>
        </authorList>
    </citation>
    <scope>NUCLEOTIDE SEQUENCE</scope>
</reference>
<feature type="signal peptide" evidence="2">
    <location>
        <begin position="1"/>
        <end position="19"/>
    </location>
</feature>
<gene>
    <name evidence="4" type="ORF">P0042B03.9</name>
    <name evidence="3" type="ORF">P0453D01.42</name>
</gene>